<dbReference type="Proteomes" id="UP000199438">
    <property type="component" value="Unassembled WGS sequence"/>
</dbReference>
<keyword evidence="1" id="KW-0472">Membrane</keyword>
<evidence type="ECO:0000313" key="2">
    <source>
        <dbReference type="EMBL" id="SFC75536.1"/>
    </source>
</evidence>
<protein>
    <submittedName>
        <fullName evidence="2">Uncharacterized protein</fullName>
    </submittedName>
</protein>
<evidence type="ECO:0000256" key="1">
    <source>
        <dbReference type="SAM" id="Phobius"/>
    </source>
</evidence>
<feature type="transmembrane region" description="Helical" evidence="1">
    <location>
        <begin position="12"/>
        <end position="34"/>
    </location>
</feature>
<keyword evidence="1" id="KW-0812">Transmembrane</keyword>
<dbReference type="AlphaFoldDB" id="A0A1I1LRE1"/>
<accession>A0A1I1LRE1</accession>
<feature type="transmembrane region" description="Helical" evidence="1">
    <location>
        <begin position="40"/>
        <end position="64"/>
    </location>
</feature>
<proteinExistence type="predicted"/>
<name>A0A1I1LRE1_9FLAO</name>
<keyword evidence="1" id="KW-1133">Transmembrane helix</keyword>
<reference evidence="3" key="1">
    <citation type="submission" date="2016-10" db="EMBL/GenBank/DDBJ databases">
        <authorList>
            <person name="Varghese N."/>
            <person name="Submissions S."/>
        </authorList>
    </citation>
    <scope>NUCLEOTIDE SEQUENCE [LARGE SCALE GENOMIC DNA]</scope>
    <source>
        <strain evidence="3">DSM 24499</strain>
    </source>
</reference>
<feature type="transmembrane region" description="Helical" evidence="1">
    <location>
        <begin position="71"/>
        <end position="92"/>
    </location>
</feature>
<dbReference type="EMBL" id="FOKV01000008">
    <property type="protein sequence ID" value="SFC75536.1"/>
    <property type="molecule type" value="Genomic_DNA"/>
</dbReference>
<sequence>MREQTILSNLILFLAGTAFMLFSVTSIVVIFNFHWSLENISAILLCSLLCGLTSLLLGVITLAFSRKPFHYLLVMPVIFIYFMIGGFSSKYIRNDLLPSDHGSYIGFTTRATDQKELGLENITDERGSKTIIVEEFTDPKIKGRVVKYQTDRYNTLKAMYKAENSLVMESSHMYWQTAVLEGFFYQENSNNWKNGFYGFLNILNFIIPIYLSLFIFEMILLLLSNYKLSMLDLIFHRSKEDPTEMNKNTKASKFIESEG</sequence>
<evidence type="ECO:0000313" key="3">
    <source>
        <dbReference type="Proteomes" id="UP000199438"/>
    </source>
</evidence>
<organism evidence="2 3">
    <name type="scientific">Zunongwangia mangrovi</name>
    <dbReference type="NCBI Taxonomy" id="1334022"/>
    <lineage>
        <taxon>Bacteria</taxon>
        <taxon>Pseudomonadati</taxon>
        <taxon>Bacteroidota</taxon>
        <taxon>Flavobacteriia</taxon>
        <taxon>Flavobacteriales</taxon>
        <taxon>Flavobacteriaceae</taxon>
        <taxon>Zunongwangia</taxon>
    </lineage>
</organism>
<gene>
    <name evidence="2" type="ORF">SAMN04487907_108124</name>
</gene>
<keyword evidence="3" id="KW-1185">Reference proteome</keyword>
<feature type="transmembrane region" description="Helical" evidence="1">
    <location>
        <begin position="202"/>
        <end position="223"/>
    </location>
</feature>